<dbReference type="GO" id="GO:0047040">
    <property type="term" value="F:pteridine reductase activity"/>
    <property type="evidence" value="ECO:0007669"/>
    <property type="project" value="UniProtKB-EC"/>
</dbReference>
<dbReference type="Proteomes" id="UP001139319">
    <property type="component" value="Unassembled WGS sequence"/>
</dbReference>
<gene>
    <name evidence="3" type="ORF">M6D89_08910</name>
</gene>
<organism evidence="3 4">
    <name type="scientific">Gilvimarinus xylanilyticus</name>
    <dbReference type="NCBI Taxonomy" id="2944139"/>
    <lineage>
        <taxon>Bacteria</taxon>
        <taxon>Pseudomonadati</taxon>
        <taxon>Pseudomonadota</taxon>
        <taxon>Gammaproteobacteria</taxon>
        <taxon>Cellvibrionales</taxon>
        <taxon>Cellvibrionaceae</taxon>
        <taxon>Gilvimarinus</taxon>
    </lineage>
</organism>
<reference evidence="3" key="2">
    <citation type="submission" date="2023-01" db="EMBL/GenBank/DDBJ databases">
        <title>Gilvimarinus xylanilyticus HB14 isolated from Caulerpa lentillifera aquaculture base in Hainan, China.</title>
        <authorList>
            <person name="Zhang Y.-J."/>
        </authorList>
    </citation>
    <scope>NUCLEOTIDE SEQUENCE</scope>
    <source>
        <strain evidence="3">HB14</strain>
    </source>
</reference>
<comment type="similarity">
    <text evidence="1">Belongs to the short-chain dehydrogenases/reductases (SDR) family.</text>
</comment>
<name>A0A9X2KTL3_9GAMM</name>
<dbReference type="EC" id="1.5.1.33" evidence="3"/>
<keyword evidence="2 3" id="KW-0560">Oxidoreductase</keyword>
<reference evidence="3" key="1">
    <citation type="submission" date="2022-05" db="EMBL/GenBank/DDBJ databases">
        <authorList>
            <person name="Sun H.-N."/>
        </authorList>
    </citation>
    <scope>NUCLEOTIDE SEQUENCE</scope>
    <source>
        <strain evidence="3">HB14</strain>
    </source>
</reference>
<protein>
    <submittedName>
        <fullName evidence="3">Pteridine reductase</fullName>
        <ecNumber evidence="3">1.5.1.33</ecNumber>
    </submittedName>
</protein>
<dbReference type="PRINTS" id="PR00080">
    <property type="entry name" value="SDRFAMILY"/>
</dbReference>
<accession>A0A9X2KTL3</accession>
<comment type="caution">
    <text evidence="3">The sequence shown here is derived from an EMBL/GenBank/DDBJ whole genome shotgun (WGS) entry which is preliminary data.</text>
</comment>
<proteinExistence type="inferred from homology"/>
<dbReference type="NCBIfam" id="NF006598">
    <property type="entry name" value="PRK09135.1"/>
    <property type="match status" value="1"/>
</dbReference>
<keyword evidence="4" id="KW-1185">Reference proteome</keyword>
<dbReference type="Gene3D" id="3.40.50.720">
    <property type="entry name" value="NAD(P)-binding Rossmann-like Domain"/>
    <property type="match status" value="1"/>
</dbReference>
<dbReference type="SUPFAM" id="SSF51735">
    <property type="entry name" value="NAD(P)-binding Rossmann-fold domains"/>
    <property type="match status" value="1"/>
</dbReference>
<dbReference type="PANTHER" id="PTHR43639">
    <property type="entry name" value="OXIDOREDUCTASE, SHORT-CHAIN DEHYDROGENASE/REDUCTASE FAMILY (AFU_ORTHOLOGUE AFUA_5G02870)"/>
    <property type="match status" value="1"/>
</dbReference>
<sequence length="247" mass="27010">MTDAPVALITGGARRIGAAIAEHLHRKGWRIVIHYRHSDRDARALSERLNQQRADSAITVAADLAQMHEIQRLAQQAQTHWSRLDALINNASSFYPTPLKSASEQQWDDLFASNLKAPFFLSQQLTAALAQHNGAIINIADIHAQRPLKHHSIYCMAKAGNVMLTQTLARELAPEVRVNGIAPGAIAWPEDAAELDAAAQQSILEKIALERTGEPLDIARSVAFLLTDAPYITGQILAVDGGRTLQQ</sequence>
<dbReference type="PRINTS" id="PR00081">
    <property type="entry name" value="GDHRDH"/>
</dbReference>
<dbReference type="Pfam" id="PF13561">
    <property type="entry name" value="adh_short_C2"/>
    <property type="match status" value="1"/>
</dbReference>
<evidence type="ECO:0000256" key="1">
    <source>
        <dbReference type="ARBA" id="ARBA00006484"/>
    </source>
</evidence>
<dbReference type="FunFam" id="3.40.50.720:FF:000084">
    <property type="entry name" value="Short-chain dehydrogenase reductase"/>
    <property type="match status" value="1"/>
</dbReference>
<dbReference type="EMBL" id="JAMFTH010000001">
    <property type="protein sequence ID" value="MCP8899414.1"/>
    <property type="molecule type" value="Genomic_DNA"/>
</dbReference>
<dbReference type="AlphaFoldDB" id="A0A9X2KTL3"/>
<evidence type="ECO:0000256" key="2">
    <source>
        <dbReference type="ARBA" id="ARBA00023002"/>
    </source>
</evidence>
<dbReference type="InterPro" id="IPR002347">
    <property type="entry name" value="SDR_fam"/>
</dbReference>
<dbReference type="InterPro" id="IPR036291">
    <property type="entry name" value="NAD(P)-bd_dom_sf"/>
</dbReference>
<dbReference type="RefSeq" id="WP_253967664.1">
    <property type="nucleotide sequence ID" value="NZ_JAMFTH010000001.1"/>
</dbReference>
<dbReference type="PANTHER" id="PTHR43639:SF1">
    <property type="entry name" value="SHORT-CHAIN DEHYDROGENASE_REDUCTASE FAMILY PROTEIN"/>
    <property type="match status" value="1"/>
</dbReference>
<evidence type="ECO:0000313" key="4">
    <source>
        <dbReference type="Proteomes" id="UP001139319"/>
    </source>
</evidence>
<evidence type="ECO:0000313" key="3">
    <source>
        <dbReference type="EMBL" id="MCP8899414.1"/>
    </source>
</evidence>